<dbReference type="GO" id="GO:0008781">
    <property type="term" value="F:N-acylneuraminate cytidylyltransferase activity"/>
    <property type="evidence" value="ECO:0007669"/>
    <property type="project" value="TreeGrafter"/>
</dbReference>
<keyword evidence="7 11" id="KW-0479">Metal-binding</keyword>
<dbReference type="RefSeq" id="WP_269579239.1">
    <property type="nucleotide sequence ID" value="NZ_CP114588.1"/>
</dbReference>
<comment type="similarity">
    <text evidence="3 11">Belongs to the KdsC family.</text>
</comment>
<feature type="binding site" evidence="12">
    <location>
        <position position="30"/>
    </location>
    <ligand>
        <name>Mg(2+)</name>
        <dbReference type="ChEBI" id="CHEBI:18420"/>
    </ligand>
</feature>
<dbReference type="CDD" id="cd01630">
    <property type="entry name" value="HAD_KDO-like"/>
    <property type="match status" value="1"/>
</dbReference>
<dbReference type="EC" id="3.1.3.45" evidence="5 11"/>
<dbReference type="InterPro" id="IPR010023">
    <property type="entry name" value="KdsC_fam"/>
</dbReference>
<evidence type="ECO:0000256" key="2">
    <source>
        <dbReference type="ARBA" id="ARBA00001946"/>
    </source>
</evidence>
<dbReference type="PANTHER" id="PTHR21485">
    <property type="entry name" value="HAD SUPERFAMILY MEMBERS CMAS AND KDSC"/>
    <property type="match status" value="1"/>
</dbReference>
<keyword evidence="9 11" id="KW-0460">Magnesium</keyword>
<dbReference type="PANTHER" id="PTHR21485:SF3">
    <property type="entry name" value="N-ACYLNEURAMINATE CYTIDYLYLTRANSFERASE"/>
    <property type="match status" value="1"/>
</dbReference>
<accession>A0AA47LRP0</accession>
<dbReference type="Proteomes" id="UP001164748">
    <property type="component" value="Chromosome"/>
</dbReference>
<evidence type="ECO:0000256" key="11">
    <source>
        <dbReference type="PIRNR" id="PIRNR006118"/>
    </source>
</evidence>
<dbReference type="Gene3D" id="3.40.50.1000">
    <property type="entry name" value="HAD superfamily/HAD-like"/>
    <property type="match status" value="1"/>
</dbReference>
<feature type="binding site" evidence="12">
    <location>
        <position position="123"/>
    </location>
    <ligand>
        <name>Mg(2+)</name>
        <dbReference type="ChEBI" id="CHEBI:18420"/>
    </ligand>
</feature>
<evidence type="ECO:0000256" key="9">
    <source>
        <dbReference type="ARBA" id="ARBA00022842"/>
    </source>
</evidence>
<dbReference type="InterPro" id="IPR036412">
    <property type="entry name" value="HAD-like_sf"/>
</dbReference>
<name>A0AA47LRP0_9GAMM</name>
<dbReference type="GO" id="GO:0019143">
    <property type="term" value="F:3-deoxy-manno-octulosonate-8-phosphatase activity"/>
    <property type="evidence" value="ECO:0007669"/>
    <property type="project" value="UniProtKB-UniRule"/>
</dbReference>
<evidence type="ECO:0000313" key="14">
    <source>
        <dbReference type="Proteomes" id="UP001164748"/>
    </source>
</evidence>
<dbReference type="InterPro" id="IPR023214">
    <property type="entry name" value="HAD_sf"/>
</dbReference>
<comment type="cofactor">
    <cofactor evidence="2 11 12">
        <name>Mg(2+)</name>
        <dbReference type="ChEBI" id="CHEBI:18420"/>
    </cofactor>
</comment>
<dbReference type="EMBL" id="CP114588">
    <property type="protein sequence ID" value="WBA08955.1"/>
    <property type="molecule type" value="Genomic_DNA"/>
</dbReference>
<dbReference type="SUPFAM" id="SSF56784">
    <property type="entry name" value="HAD-like"/>
    <property type="match status" value="1"/>
</dbReference>
<evidence type="ECO:0000256" key="5">
    <source>
        <dbReference type="ARBA" id="ARBA00013066"/>
    </source>
</evidence>
<comment type="subunit">
    <text evidence="4 11">Homotetramer.</text>
</comment>
<keyword evidence="11" id="KW-0448">Lipopolysaccharide biosynthesis</keyword>
<evidence type="ECO:0000256" key="6">
    <source>
        <dbReference type="ARBA" id="ARBA00020092"/>
    </source>
</evidence>
<dbReference type="SFLD" id="SFLDG01136">
    <property type="entry name" value="C1.6:_Phosphoserine_Phosphatas"/>
    <property type="match status" value="1"/>
</dbReference>
<dbReference type="InterPro" id="IPR050793">
    <property type="entry name" value="CMP-NeuNAc_synthase"/>
</dbReference>
<comment type="function">
    <text evidence="11">Catalyzes the hydrolysis of 3-deoxy-D-manno-octulosonate 8-phosphate (KDO 8-P) to 3-deoxy-D-manno-octulosonate (KDO) and inorganic phosphate.</text>
</comment>
<evidence type="ECO:0000256" key="12">
    <source>
        <dbReference type="PIRSR" id="PIRSR006118-2"/>
    </source>
</evidence>
<gene>
    <name evidence="13" type="primary">kdsC</name>
    <name evidence="13" type="ORF">N8M53_01635</name>
</gene>
<protein>
    <recommendedName>
        <fullName evidence="6 11">3-deoxy-D-manno-octulosonate 8-phosphate phosphatase KdsC</fullName>
        <ecNumber evidence="5 11">3.1.3.45</ecNumber>
    </recommendedName>
    <alternativeName>
        <fullName evidence="10 11">KDO 8-P phosphatase</fullName>
    </alternativeName>
</protein>
<evidence type="ECO:0000256" key="4">
    <source>
        <dbReference type="ARBA" id="ARBA00011881"/>
    </source>
</evidence>
<sequence length="186" mass="20257">MASTVIDTLYGPVAADVFQRAAAIKLLICDIDGVFSDGRVYMGNHGEELKAFHTRDGYGIKSIMNAGIEVAVITGRQSQIVANRMHALGVQHVYQGQSDKRVAYQDLCRQCDVLPAHTAYIGDDLIDWPVMEKVGLSCCVADGHPLLKRRAHFVTQTGGGFGAVREVCDLMLEARGELDQHKGLSL</sequence>
<evidence type="ECO:0000256" key="1">
    <source>
        <dbReference type="ARBA" id="ARBA00000898"/>
    </source>
</evidence>
<dbReference type="SFLD" id="SFLDG01138">
    <property type="entry name" value="C1.6.2:_Deoxy-d-mannose-octulo"/>
    <property type="match status" value="1"/>
</dbReference>
<dbReference type="NCBIfam" id="TIGR01670">
    <property type="entry name" value="KdsC-phosphatas"/>
    <property type="match status" value="1"/>
</dbReference>
<dbReference type="Pfam" id="PF08282">
    <property type="entry name" value="Hydrolase_3"/>
    <property type="match status" value="1"/>
</dbReference>
<evidence type="ECO:0000313" key="13">
    <source>
        <dbReference type="EMBL" id="WBA08955.1"/>
    </source>
</evidence>
<organism evidence="13 14">
    <name type="scientific">Salinivibrio kushneri</name>
    <dbReference type="NCBI Taxonomy" id="1908198"/>
    <lineage>
        <taxon>Bacteria</taxon>
        <taxon>Pseudomonadati</taxon>
        <taxon>Pseudomonadota</taxon>
        <taxon>Gammaproteobacteria</taxon>
        <taxon>Vibrionales</taxon>
        <taxon>Vibrionaceae</taxon>
        <taxon>Salinivibrio</taxon>
    </lineage>
</organism>
<dbReference type="NCBIfam" id="NF007019">
    <property type="entry name" value="PRK09484.1"/>
    <property type="match status" value="1"/>
</dbReference>
<feature type="binding site" evidence="12">
    <location>
        <position position="32"/>
    </location>
    <ligand>
        <name>substrate</name>
    </ligand>
</feature>
<evidence type="ECO:0000256" key="10">
    <source>
        <dbReference type="ARBA" id="ARBA00031051"/>
    </source>
</evidence>
<comment type="catalytic activity">
    <reaction evidence="1 11">
        <text>3-deoxy-alpha-D-manno-2-octulosonate-8-phosphate + H2O = 3-deoxy-alpha-D-manno-oct-2-ulosonate + phosphate</text>
        <dbReference type="Rhea" id="RHEA:11500"/>
        <dbReference type="ChEBI" id="CHEBI:15377"/>
        <dbReference type="ChEBI" id="CHEBI:43474"/>
        <dbReference type="ChEBI" id="CHEBI:85985"/>
        <dbReference type="ChEBI" id="CHEBI:85986"/>
        <dbReference type="EC" id="3.1.3.45"/>
    </reaction>
</comment>
<evidence type="ECO:0000256" key="3">
    <source>
        <dbReference type="ARBA" id="ARBA00005893"/>
    </source>
</evidence>
<keyword evidence="8 11" id="KW-0378">Hydrolase</keyword>
<proteinExistence type="inferred from homology"/>
<dbReference type="AlphaFoldDB" id="A0AA47LRP0"/>
<dbReference type="GO" id="GO:0009103">
    <property type="term" value="P:lipopolysaccharide biosynthetic process"/>
    <property type="evidence" value="ECO:0007669"/>
    <property type="project" value="UniProtKB-UniRule"/>
</dbReference>
<dbReference type="FunFam" id="3.40.50.1000:FF:000029">
    <property type="entry name" value="3-deoxy-D-manno-octulosonate 8-phosphate phosphatase KdsC"/>
    <property type="match status" value="1"/>
</dbReference>
<dbReference type="GO" id="GO:0046872">
    <property type="term" value="F:metal ion binding"/>
    <property type="evidence" value="ECO:0007669"/>
    <property type="project" value="UniProtKB-UniRule"/>
</dbReference>
<reference evidence="13" key="1">
    <citation type="submission" date="2022-09" db="EMBL/GenBank/DDBJ databases">
        <authorList>
            <person name="Li Z.-J."/>
        </authorList>
    </citation>
    <scope>NUCLEOTIDE SEQUENCE</scope>
    <source>
        <strain evidence="13">TGB11</strain>
    </source>
</reference>
<dbReference type="SFLD" id="SFLDS00003">
    <property type="entry name" value="Haloacid_Dehalogenase"/>
    <property type="match status" value="1"/>
</dbReference>
<dbReference type="PIRSF" id="PIRSF006118">
    <property type="entry name" value="KDO8-P_Ptase"/>
    <property type="match status" value="1"/>
</dbReference>
<evidence type="ECO:0000256" key="8">
    <source>
        <dbReference type="ARBA" id="ARBA00022801"/>
    </source>
</evidence>
<evidence type="ECO:0000256" key="7">
    <source>
        <dbReference type="ARBA" id="ARBA00022723"/>
    </source>
</evidence>